<organism evidence="2 3">
    <name type="scientific">Armillaria borealis</name>
    <dbReference type="NCBI Taxonomy" id="47425"/>
    <lineage>
        <taxon>Eukaryota</taxon>
        <taxon>Fungi</taxon>
        <taxon>Dikarya</taxon>
        <taxon>Basidiomycota</taxon>
        <taxon>Agaricomycotina</taxon>
        <taxon>Agaricomycetes</taxon>
        <taxon>Agaricomycetidae</taxon>
        <taxon>Agaricales</taxon>
        <taxon>Marasmiineae</taxon>
        <taxon>Physalacriaceae</taxon>
        <taxon>Armillaria</taxon>
    </lineage>
</organism>
<reference evidence="2" key="1">
    <citation type="submission" date="2023-06" db="EMBL/GenBank/DDBJ databases">
        <authorList>
            <consortium name="Lawrence Berkeley National Laboratory"/>
            <person name="Ahrendt S."/>
            <person name="Sahu N."/>
            <person name="Indic B."/>
            <person name="Wong-Bajracharya J."/>
            <person name="Merenyi Z."/>
            <person name="Ke H.-M."/>
            <person name="Monk M."/>
            <person name="Kocsube S."/>
            <person name="Drula E."/>
            <person name="Lipzen A."/>
            <person name="Balint B."/>
            <person name="Henrissat B."/>
            <person name="Andreopoulos B."/>
            <person name="Martin F.M."/>
            <person name="Harder C.B."/>
            <person name="Rigling D."/>
            <person name="Ford K.L."/>
            <person name="Foster G.D."/>
            <person name="Pangilinan J."/>
            <person name="Papanicolaou A."/>
            <person name="Barry K."/>
            <person name="LaButti K."/>
            <person name="Viragh M."/>
            <person name="Koriabine M."/>
            <person name="Yan M."/>
            <person name="Riley R."/>
            <person name="Champramary S."/>
            <person name="Plett K.L."/>
            <person name="Tsai I.J."/>
            <person name="Slot J."/>
            <person name="Sipos G."/>
            <person name="Plett J."/>
            <person name="Nagy L.G."/>
            <person name="Grigoriev I.V."/>
        </authorList>
    </citation>
    <scope>NUCLEOTIDE SEQUENCE</scope>
    <source>
        <strain evidence="2">FPL87.14</strain>
    </source>
</reference>
<feature type="compositionally biased region" description="Basic and acidic residues" evidence="1">
    <location>
        <begin position="49"/>
        <end position="71"/>
    </location>
</feature>
<dbReference type="Proteomes" id="UP001175226">
    <property type="component" value="Unassembled WGS sequence"/>
</dbReference>
<dbReference type="EMBL" id="JAUEPT010000086">
    <property type="protein sequence ID" value="KAK0432997.1"/>
    <property type="molecule type" value="Genomic_DNA"/>
</dbReference>
<feature type="region of interest" description="Disordered" evidence="1">
    <location>
        <begin position="1"/>
        <end position="79"/>
    </location>
</feature>
<keyword evidence="3" id="KW-1185">Reference proteome</keyword>
<proteinExistence type="predicted"/>
<evidence type="ECO:0000313" key="2">
    <source>
        <dbReference type="EMBL" id="KAK0432997.1"/>
    </source>
</evidence>
<protein>
    <submittedName>
        <fullName evidence="2">Uncharacterized protein</fullName>
    </submittedName>
</protein>
<evidence type="ECO:0000313" key="3">
    <source>
        <dbReference type="Proteomes" id="UP001175226"/>
    </source>
</evidence>
<feature type="compositionally biased region" description="Low complexity" evidence="1">
    <location>
        <begin position="1"/>
        <end position="19"/>
    </location>
</feature>
<accession>A0AA39IYT5</accession>
<sequence>MSLPGQPSSWSPQQPSTDPLDLHEPPYGSAMIAGSTRDTHTFAHLHTTSRSDGDGEERGRESTSRNSDSKSKSNITRLPLPSPLTFHTLKLYNINPVLKPDVITSTFMLERSTNFEKRLPAGRSLASINEEASSGLSVRTNLLEVQPPASSGKSALERELTYYMRPTLPSALYLETAALTKIPLGYISTISLFQYDTLQAHLRRAHPSHRSHCPALSTFELGMSRTRDESHGGVDHKGKDGWLENEILHWG</sequence>
<name>A0AA39IYT5_9AGAR</name>
<comment type="caution">
    <text evidence="2">The sequence shown here is derived from an EMBL/GenBank/DDBJ whole genome shotgun (WGS) entry which is preliminary data.</text>
</comment>
<dbReference type="AlphaFoldDB" id="A0AA39IYT5"/>
<gene>
    <name evidence="2" type="ORF">EV421DRAFT_2023688</name>
</gene>
<evidence type="ECO:0000256" key="1">
    <source>
        <dbReference type="SAM" id="MobiDB-lite"/>
    </source>
</evidence>